<name>A0A211Z1F5_9PROT</name>
<dbReference type="EMBL" id="NHON01000122">
    <property type="protein sequence ID" value="OWJ59078.1"/>
    <property type="molecule type" value="Genomic_DNA"/>
</dbReference>
<comment type="caution">
    <text evidence="1">The sequence shown here is derived from an EMBL/GenBank/DDBJ whole genome shotgun (WGS) entry which is preliminary data.</text>
</comment>
<dbReference type="AlphaFoldDB" id="A0A211Z1F5"/>
<sequence>MDRRHQIVLIGGEDGEQAVFAEDSSHGTCKLTCAYRGKTIEAEASDFFEALCLVRHQLEPEGLIPFCYGASLNVYPSGMARDMGRGLKAYRLTKGKSVNGADIVETFGTGPDVVPASVQAQETFWREWLSAPPRVAPRP</sequence>
<protein>
    <submittedName>
        <fullName evidence="1">Uncharacterized protein</fullName>
    </submittedName>
</protein>
<accession>A0A211Z1F5</accession>
<proteinExistence type="predicted"/>
<dbReference type="Proteomes" id="UP000196655">
    <property type="component" value="Unassembled WGS sequence"/>
</dbReference>
<evidence type="ECO:0000313" key="1">
    <source>
        <dbReference type="EMBL" id="OWJ59078.1"/>
    </source>
</evidence>
<evidence type="ECO:0000313" key="2">
    <source>
        <dbReference type="Proteomes" id="UP000196655"/>
    </source>
</evidence>
<reference evidence="2" key="1">
    <citation type="submission" date="2017-05" db="EMBL/GenBank/DDBJ databases">
        <authorList>
            <person name="Macchi M."/>
            <person name="Festa S."/>
            <person name="Coppotelli B.M."/>
            <person name="Morelli I.S."/>
        </authorList>
    </citation>
    <scope>NUCLEOTIDE SEQUENCE [LARGE SCALE GENOMIC DNA]</scope>
    <source>
        <strain evidence="2">I</strain>
    </source>
</reference>
<keyword evidence="2" id="KW-1185">Reference proteome</keyword>
<gene>
    <name evidence="1" type="ORF">BWR60_32550</name>
</gene>
<dbReference type="OrthoDB" id="775526at2"/>
<dbReference type="RefSeq" id="WP_088156893.1">
    <property type="nucleotide sequence ID" value="NZ_NHON01000122.1"/>
</dbReference>
<organism evidence="1 2">
    <name type="scientific">Inquilinus limosus</name>
    <dbReference type="NCBI Taxonomy" id="171674"/>
    <lineage>
        <taxon>Bacteria</taxon>
        <taxon>Pseudomonadati</taxon>
        <taxon>Pseudomonadota</taxon>
        <taxon>Alphaproteobacteria</taxon>
        <taxon>Rhodospirillales</taxon>
        <taxon>Rhodospirillaceae</taxon>
        <taxon>Inquilinus</taxon>
    </lineage>
</organism>